<organism evidence="2 3">
    <name type="scientific">Gregarina niphandrodes</name>
    <name type="common">Septate eugregarine</name>
    <dbReference type="NCBI Taxonomy" id="110365"/>
    <lineage>
        <taxon>Eukaryota</taxon>
        <taxon>Sar</taxon>
        <taxon>Alveolata</taxon>
        <taxon>Apicomplexa</taxon>
        <taxon>Conoidasida</taxon>
        <taxon>Gregarinasina</taxon>
        <taxon>Eugregarinorida</taxon>
        <taxon>Gregarinidae</taxon>
        <taxon>Gregarina</taxon>
    </lineage>
</organism>
<protein>
    <submittedName>
        <fullName evidence="2">Uncharacterized protein</fullName>
    </submittedName>
</protein>
<feature type="compositionally biased region" description="Basic and acidic residues" evidence="1">
    <location>
        <begin position="284"/>
        <end position="295"/>
    </location>
</feature>
<evidence type="ECO:0000313" key="2">
    <source>
        <dbReference type="EMBL" id="EZG52601.1"/>
    </source>
</evidence>
<proteinExistence type="predicted"/>
<keyword evidence="3" id="KW-1185">Reference proteome</keyword>
<feature type="compositionally biased region" description="Low complexity" evidence="1">
    <location>
        <begin position="166"/>
        <end position="180"/>
    </location>
</feature>
<accession>A0A023B2C3</accession>
<evidence type="ECO:0000313" key="3">
    <source>
        <dbReference type="Proteomes" id="UP000019763"/>
    </source>
</evidence>
<dbReference type="Proteomes" id="UP000019763">
    <property type="component" value="Unassembled WGS sequence"/>
</dbReference>
<dbReference type="AlphaFoldDB" id="A0A023B2C3"/>
<evidence type="ECO:0000256" key="1">
    <source>
        <dbReference type="SAM" id="MobiDB-lite"/>
    </source>
</evidence>
<dbReference type="RefSeq" id="XP_011131887.1">
    <property type="nucleotide sequence ID" value="XM_011133585.1"/>
</dbReference>
<reference evidence="2" key="1">
    <citation type="submission" date="2013-12" db="EMBL/GenBank/DDBJ databases">
        <authorList>
            <person name="Omoto C.K."/>
            <person name="Sibley D."/>
            <person name="Venepally P."/>
            <person name="Hadjithomas M."/>
            <person name="Karamycheva S."/>
            <person name="Brunk B."/>
            <person name="Roos D."/>
            <person name="Caler E."/>
            <person name="Lorenzi H."/>
        </authorList>
    </citation>
    <scope>NUCLEOTIDE SEQUENCE</scope>
</reference>
<feature type="region of interest" description="Disordered" evidence="1">
    <location>
        <begin position="264"/>
        <end position="297"/>
    </location>
</feature>
<feature type="region of interest" description="Disordered" evidence="1">
    <location>
        <begin position="215"/>
        <end position="244"/>
    </location>
</feature>
<sequence>MFILVIHVNPNSTRYRSSSVRVELKRRFGAPLESRCLKSRSREFVVIIIESSDHPVCQDLVQDLIGYVREDRKEGGQMSLLLVLFTDSLFFEAQIALWRLSRLEHYLVGNAHTHMDFRYEINSLLRKSNKVEFLYLLGEPRLNLERSSAGYRADLESESESDGFVTDDASSSDNTTSPTADTERVLQDAQGTLIHSPPRQLSRGPNLLRHVIRQRHSTDEEQGTPPTTNAKKVCPTTPAQTPPRKTTIKTTKIVTQRTPVKKTPIKKTPIKNNNRTPHKTAKSTKSEPMKGKQIDLKPQPRITRSTRQHKVEWVVKQLIQFKRNSIHNVLDTLRQNFEVLEHLNHIRVKPGKIVAPDLLDCLQPLEISGANQTFDLGPMTFQTFMDLIKTTNQNL</sequence>
<name>A0A023B2C3_GRENI</name>
<gene>
    <name evidence="2" type="ORF">GNI_122590</name>
</gene>
<dbReference type="EMBL" id="AFNH02000915">
    <property type="protein sequence ID" value="EZG52601.1"/>
    <property type="molecule type" value="Genomic_DNA"/>
</dbReference>
<feature type="region of interest" description="Disordered" evidence="1">
    <location>
        <begin position="153"/>
        <end position="181"/>
    </location>
</feature>
<dbReference type="VEuPathDB" id="CryptoDB:GNI_122590"/>
<dbReference type="GeneID" id="22914308"/>
<comment type="caution">
    <text evidence="2">The sequence shown here is derived from an EMBL/GenBank/DDBJ whole genome shotgun (WGS) entry which is preliminary data.</text>
</comment>